<dbReference type="InterPro" id="IPR040982">
    <property type="entry name" value="DNA_pol3_finger"/>
</dbReference>
<evidence type="ECO:0000256" key="3">
    <source>
        <dbReference type="ARBA" id="ARBA00022705"/>
    </source>
</evidence>
<dbReference type="InterPro" id="IPR016195">
    <property type="entry name" value="Pol/histidinol_Pase-like"/>
</dbReference>
<keyword evidence="5 8" id="KW-0239">DNA-directed DNA polymerase</keyword>
<dbReference type="GO" id="GO:0005737">
    <property type="term" value="C:cytoplasm"/>
    <property type="evidence" value="ECO:0007669"/>
    <property type="project" value="UniProtKB-SubCell"/>
</dbReference>
<dbReference type="NCBIfam" id="NF001688">
    <property type="entry name" value="PRK00448.1"/>
    <property type="match status" value="1"/>
</dbReference>
<dbReference type="InterPro" id="IPR004013">
    <property type="entry name" value="PHP_dom"/>
</dbReference>
<feature type="domain" description="Polymerase/histidinol phosphatase N-terminal" evidence="11">
    <location>
        <begin position="322"/>
        <end position="389"/>
    </location>
</feature>
<dbReference type="AlphaFoldDB" id="A0A2N5ZMS2"/>
<dbReference type="InterPro" id="IPR029460">
    <property type="entry name" value="DNAPol_HHH"/>
</dbReference>
<dbReference type="Pfam" id="PF02811">
    <property type="entry name" value="PHP"/>
    <property type="match status" value="1"/>
</dbReference>
<keyword evidence="2 8" id="KW-0548">Nucleotidyltransferase</keyword>
<dbReference type="GO" id="GO:0006261">
    <property type="term" value="P:DNA-templated DNA replication"/>
    <property type="evidence" value="ECO:0007669"/>
    <property type="project" value="UniProtKB-UniRule"/>
</dbReference>
<evidence type="ECO:0000256" key="8">
    <source>
        <dbReference type="HAMAP-Rule" id="MF_00356"/>
    </source>
</evidence>
<dbReference type="HAMAP" id="MF_00356">
    <property type="entry name" value="DNApol_PolC"/>
    <property type="match status" value="1"/>
</dbReference>
<comment type="similarity">
    <text evidence="8">Belongs to the DNA polymerase type-C family. PolC subfamily.</text>
</comment>
<organism evidence="12 13">
    <name type="scientific">Muiribacterium halophilum</name>
    <dbReference type="NCBI Taxonomy" id="2053465"/>
    <lineage>
        <taxon>Bacteria</taxon>
        <taxon>Candidatus Muiribacteriota</taxon>
        <taxon>Candidatus Muiribacteriia</taxon>
        <taxon>Candidatus Muiribacteriales</taxon>
        <taxon>Candidatus Muiribacteriaceae</taxon>
        <taxon>Candidatus Muiribacterium</taxon>
    </lineage>
</organism>
<dbReference type="PROSITE" id="PS50935">
    <property type="entry name" value="SSB"/>
    <property type="match status" value="1"/>
</dbReference>
<evidence type="ECO:0000313" key="12">
    <source>
        <dbReference type="EMBL" id="PLX19979.1"/>
    </source>
</evidence>
<evidence type="ECO:0000256" key="7">
    <source>
        <dbReference type="ARBA" id="ARBA00049244"/>
    </source>
</evidence>
<dbReference type="Gene3D" id="1.10.150.870">
    <property type="match status" value="1"/>
</dbReference>
<evidence type="ECO:0000256" key="6">
    <source>
        <dbReference type="ARBA" id="ARBA00023125"/>
    </source>
</evidence>
<evidence type="ECO:0000256" key="10">
    <source>
        <dbReference type="SAM" id="MobiDB-lite"/>
    </source>
</evidence>
<dbReference type="Proteomes" id="UP000234857">
    <property type="component" value="Unassembled WGS sequence"/>
</dbReference>
<keyword evidence="4 8" id="KW-0269">Exonuclease</keyword>
<dbReference type="Gene3D" id="3.20.20.140">
    <property type="entry name" value="Metal-dependent hydrolases"/>
    <property type="match status" value="1"/>
</dbReference>
<dbReference type="Gene3D" id="3.30.1900.20">
    <property type="match status" value="2"/>
</dbReference>
<keyword evidence="1 8" id="KW-0808">Transferase</keyword>
<dbReference type="InterPro" id="IPR012340">
    <property type="entry name" value="NA-bd_OB-fold"/>
</dbReference>
<keyword evidence="3 8" id="KW-0235">DNA replication</keyword>
<dbReference type="GO" id="GO:0003697">
    <property type="term" value="F:single-stranded DNA binding"/>
    <property type="evidence" value="ECO:0007669"/>
    <property type="project" value="InterPro"/>
</dbReference>
<accession>A0A2N5ZMS2</accession>
<dbReference type="Pfam" id="PF17657">
    <property type="entry name" value="DNA_pol3_finger"/>
    <property type="match status" value="1"/>
</dbReference>
<dbReference type="PANTHER" id="PTHR32294:SF5">
    <property type="entry name" value="DNA POLYMERASE III POLC-TYPE"/>
    <property type="match status" value="1"/>
</dbReference>
<protein>
    <recommendedName>
        <fullName evidence="8">DNA polymerase III PolC-type</fullName>
        <shortName evidence="8">PolIII</shortName>
        <ecNumber evidence="8">2.7.7.7</ecNumber>
    </recommendedName>
</protein>
<dbReference type="Pfam" id="PF07733">
    <property type="entry name" value="DNA_pol3_alpha"/>
    <property type="match status" value="1"/>
</dbReference>
<comment type="subcellular location">
    <subcellularLocation>
        <location evidence="8">Cytoplasm</location>
    </subcellularLocation>
</comment>
<dbReference type="SUPFAM" id="SSF89550">
    <property type="entry name" value="PHP domain-like"/>
    <property type="match status" value="1"/>
</dbReference>
<dbReference type="SMART" id="SM00481">
    <property type="entry name" value="POLIIIAc"/>
    <property type="match status" value="1"/>
</dbReference>
<dbReference type="EMBL" id="PKTG01000012">
    <property type="protein sequence ID" value="PLX19979.1"/>
    <property type="molecule type" value="Genomic_DNA"/>
</dbReference>
<dbReference type="Gene3D" id="1.10.150.700">
    <property type="entry name" value="PolC, middle finger domain"/>
    <property type="match status" value="1"/>
</dbReference>
<dbReference type="InterPro" id="IPR006308">
    <property type="entry name" value="Pol_III_a_PolC-type_gram_pos"/>
</dbReference>
<name>A0A2N5ZMS2_MUIH1</name>
<evidence type="ECO:0000313" key="13">
    <source>
        <dbReference type="Proteomes" id="UP000234857"/>
    </source>
</evidence>
<keyword evidence="6 9" id="KW-0238">DNA-binding</keyword>
<keyword evidence="8" id="KW-0963">Cytoplasm</keyword>
<keyword evidence="8" id="KW-0378">Hydrolase</keyword>
<comment type="catalytic activity">
    <reaction evidence="7 8">
        <text>DNA(n) + a 2'-deoxyribonucleoside 5'-triphosphate = DNA(n+1) + diphosphate</text>
        <dbReference type="Rhea" id="RHEA:22508"/>
        <dbReference type="Rhea" id="RHEA-COMP:17339"/>
        <dbReference type="Rhea" id="RHEA-COMP:17340"/>
        <dbReference type="ChEBI" id="CHEBI:33019"/>
        <dbReference type="ChEBI" id="CHEBI:61560"/>
        <dbReference type="ChEBI" id="CHEBI:173112"/>
        <dbReference type="EC" id="2.7.7.7"/>
    </reaction>
</comment>
<dbReference type="InterPro" id="IPR044923">
    <property type="entry name" value="PolC_middle_finger_sf"/>
</dbReference>
<dbReference type="InterPro" id="IPR000424">
    <property type="entry name" value="Primosome_PriB/ssb"/>
</dbReference>
<evidence type="ECO:0000256" key="9">
    <source>
        <dbReference type="PROSITE-ProRule" id="PRU00252"/>
    </source>
</evidence>
<evidence type="ECO:0000256" key="1">
    <source>
        <dbReference type="ARBA" id="ARBA00022679"/>
    </source>
</evidence>
<dbReference type="NCBIfam" id="TIGR01405">
    <property type="entry name" value="polC_Gram_pos"/>
    <property type="match status" value="1"/>
</dbReference>
<dbReference type="InterPro" id="IPR004805">
    <property type="entry name" value="DnaE2/DnaE/PolC"/>
</dbReference>
<dbReference type="CDD" id="cd07435">
    <property type="entry name" value="PHP_PolIIIA_POLC"/>
    <property type="match status" value="1"/>
</dbReference>
<dbReference type="Pfam" id="PF14579">
    <property type="entry name" value="HHH_6"/>
    <property type="match status" value="1"/>
</dbReference>
<sequence length="1221" mass="141074">MSSYRIELDDEYLKEILGDDIYSHISNHELIVNSKKKSISLNLFSDKEQSSIIDTSSIEKNILSFFPTVPDNMEVDIRIIDQHILIEKYSKELFENIKKFSSRTREFSRFTRNISSKENILSIEIGKNYFNTIRSIFSDIERHAVELFKRHSGIKDIRFNLSFFDDSDLINKHMEENRPKIEPKISIPKPAPKKKPLNKPKVSDNSNNKRFSNRKYKQKDIGNIKANENVETSGKILYYEDVKQTRNGRYIHSFVIADSHSAALICKKFAEFEKKIAKPGKWISVQGRVKYDTFSKENVLFLDNHTESQPMLRMDNHPTKRVELHLHTKMSMDDATCDINELVALAAHWGHKAVAITDHGVVQGFPTFHKACKNNDIKPIFGMEGYLYTGDPEKFNTKEGRKYVRHIIFLIKTDIGRKNLYKLVSTSHINTFYYRPLIMKEDIEKYREGLIIGSACERGELFQAIYNKESEEVIEEIISRYDYLEIQPITNNRFMIRSENHWVKDDQDLIDLNLEIVRLGEKYNKPVISTCDAHFIERSQGEFRKVLLANKGFKDFMFQPELYFRTTDEMLKEFSYLSDEKREEICITNPNKIADEIELIQPIPGGFHPPTIEKAEDKLLDMVYKNAKERYGDPLPKIVEDRIELEVHSITTYKFSTLFYLAHLLVGKSLEDGYLVGSRGSVGSSVVARFSNVTEVNPLPPHYVCKNCKYSEFFENIDIVGVDLDDKDCPKCGEKLIKDGFNIPFQVFMGFEGDKIPDIDLNFSGEYQSTIHKYVEELFGKDNTFKAGTLSMLKEGQCAMYLKKYLEKISPDGEAQELPRSEQIRLMTGFEGVKKTTGQHPGGIIVVHKTKEIYDFSPVNFPANKKNSGVITTHFDYHVMDEQLVKLDMLGHDDPTIIKHLVEMTGVDIYTIPLDDKKTMRQFTEVDSNAIPEFGTHFVKNMLSETHPTKFTELIRISGLSHGTDVWTNNAQDLIKEGNAELATVISVRDDIMNYLINMELEKKQAFTIMESVRKGRGLTPEMEKAMKDKNVPDWYIDSCKKIKYMFPKAHAVAYVVMAFRIAWFKVYYPLEFYSAYFGVRAFNSVNSTHLVNGKEYLESVINNLKNLGNEMTTTEKNSLGYLEVAYEAMERGIEFLEVDIYKSHYSRYLREEGKLRCPLTSLDGLGEKAALKIVEEREEVPFKTQIDLAKRCGLNKNVMNLLKEKNCFGELPEDNNLQLF</sequence>
<proteinExistence type="inferred from homology"/>
<dbReference type="InterPro" id="IPR011708">
    <property type="entry name" value="DNA_pol3_alpha_NTPase_dom"/>
</dbReference>
<dbReference type="InterPro" id="IPR003141">
    <property type="entry name" value="Pol/His_phosphatase_N"/>
</dbReference>
<dbReference type="GO" id="GO:0008408">
    <property type="term" value="F:3'-5' exonuclease activity"/>
    <property type="evidence" value="ECO:0007669"/>
    <property type="project" value="UniProtKB-UniRule"/>
</dbReference>
<dbReference type="SUPFAM" id="SSF160975">
    <property type="entry name" value="AF1531-like"/>
    <property type="match status" value="1"/>
</dbReference>
<keyword evidence="8" id="KW-0540">Nuclease</keyword>
<comment type="caution">
    <text evidence="12">The sequence shown here is derived from an EMBL/GenBank/DDBJ whole genome shotgun (WGS) entry which is preliminary data.</text>
</comment>
<dbReference type="Gene3D" id="6.10.140.1510">
    <property type="match status" value="1"/>
</dbReference>
<comment type="function">
    <text evidence="8">Required for replicative DNA synthesis. This DNA polymerase also exhibits 3' to 5' exonuclease activity.</text>
</comment>
<evidence type="ECO:0000259" key="11">
    <source>
        <dbReference type="SMART" id="SM00481"/>
    </source>
</evidence>
<dbReference type="PANTHER" id="PTHR32294">
    <property type="entry name" value="DNA POLYMERASE III SUBUNIT ALPHA"/>
    <property type="match status" value="1"/>
</dbReference>
<gene>
    <name evidence="8" type="primary">polC</name>
    <name evidence="12" type="ORF">C0601_00455</name>
</gene>
<dbReference type="GO" id="GO:0003887">
    <property type="term" value="F:DNA-directed DNA polymerase activity"/>
    <property type="evidence" value="ECO:0007669"/>
    <property type="project" value="UniProtKB-UniRule"/>
</dbReference>
<reference evidence="12 13" key="1">
    <citation type="submission" date="2017-11" db="EMBL/GenBank/DDBJ databases">
        <title>Genome-resolved metagenomics identifies genetic mobility, metabolic interactions, and unexpected diversity in perchlorate-reducing communities.</title>
        <authorList>
            <person name="Barnum T.P."/>
            <person name="Figueroa I.A."/>
            <person name="Carlstrom C.I."/>
            <person name="Lucas L.N."/>
            <person name="Engelbrektson A.L."/>
            <person name="Coates J.D."/>
        </authorList>
    </citation>
    <scope>NUCLEOTIDE SEQUENCE [LARGE SCALE GENOMIC DNA]</scope>
    <source>
        <strain evidence="12">BM706</strain>
    </source>
</reference>
<evidence type="ECO:0000256" key="2">
    <source>
        <dbReference type="ARBA" id="ARBA00022695"/>
    </source>
</evidence>
<evidence type="ECO:0000256" key="5">
    <source>
        <dbReference type="ARBA" id="ARBA00022932"/>
    </source>
</evidence>
<evidence type="ECO:0000256" key="4">
    <source>
        <dbReference type="ARBA" id="ARBA00022839"/>
    </source>
</evidence>
<dbReference type="EC" id="2.7.7.7" evidence="8"/>
<feature type="region of interest" description="Disordered" evidence="10">
    <location>
        <begin position="175"/>
        <end position="218"/>
    </location>
</feature>
<dbReference type="Gene3D" id="2.40.50.140">
    <property type="entry name" value="Nucleic acid-binding proteins"/>
    <property type="match status" value="1"/>
</dbReference>